<name>A0AAD4ZXH0_PRUDU</name>
<dbReference type="AlphaFoldDB" id="A0AAD4ZXH0"/>
<keyword evidence="1" id="KW-1133">Transmembrane helix</keyword>
<evidence type="ECO:0000313" key="2">
    <source>
        <dbReference type="EMBL" id="KAI5356063.1"/>
    </source>
</evidence>
<accession>A0AAD4ZXH0</accession>
<sequence>MSEERQRAGRNGCNACQVERGHFVFLGAWSGAHSAPTPTTTPPAPTTSCRRSTAPPIILNTLVPVLMWFIFYNGSRYVTEFCKSC</sequence>
<gene>
    <name evidence="2" type="ORF">L3X38_008958</name>
</gene>
<keyword evidence="1" id="KW-0472">Membrane</keyword>
<reference evidence="2 3" key="1">
    <citation type="journal article" date="2022" name="G3 (Bethesda)">
        <title>Whole-genome sequence and methylome profiling of the almond [Prunus dulcis (Mill.) D.A. Webb] cultivar 'Nonpareil'.</title>
        <authorList>
            <person name="D'Amico-Willman K.M."/>
            <person name="Ouma W.Z."/>
            <person name="Meulia T."/>
            <person name="Sideli G.M."/>
            <person name="Gradziel T.M."/>
            <person name="Fresnedo-Ramirez J."/>
        </authorList>
    </citation>
    <scope>NUCLEOTIDE SEQUENCE [LARGE SCALE GENOMIC DNA]</scope>
    <source>
        <strain evidence="2">Clone GOH B32 T37-40</strain>
    </source>
</reference>
<feature type="transmembrane region" description="Helical" evidence="1">
    <location>
        <begin position="57"/>
        <end position="75"/>
    </location>
</feature>
<dbReference type="Proteomes" id="UP001054821">
    <property type="component" value="Chromosome 1"/>
</dbReference>
<proteinExistence type="predicted"/>
<comment type="caution">
    <text evidence="2">The sequence shown here is derived from an EMBL/GenBank/DDBJ whole genome shotgun (WGS) entry which is preliminary data.</text>
</comment>
<keyword evidence="3" id="KW-1185">Reference proteome</keyword>
<dbReference type="EMBL" id="JAJFAZ020000001">
    <property type="protein sequence ID" value="KAI5356063.1"/>
    <property type="molecule type" value="Genomic_DNA"/>
</dbReference>
<keyword evidence="1" id="KW-0812">Transmembrane</keyword>
<evidence type="ECO:0000256" key="1">
    <source>
        <dbReference type="SAM" id="Phobius"/>
    </source>
</evidence>
<protein>
    <submittedName>
        <fullName evidence="2">Uncharacterized protein</fullName>
    </submittedName>
</protein>
<evidence type="ECO:0000313" key="3">
    <source>
        <dbReference type="Proteomes" id="UP001054821"/>
    </source>
</evidence>
<organism evidence="2 3">
    <name type="scientific">Prunus dulcis</name>
    <name type="common">Almond</name>
    <name type="synonym">Amygdalus dulcis</name>
    <dbReference type="NCBI Taxonomy" id="3755"/>
    <lineage>
        <taxon>Eukaryota</taxon>
        <taxon>Viridiplantae</taxon>
        <taxon>Streptophyta</taxon>
        <taxon>Embryophyta</taxon>
        <taxon>Tracheophyta</taxon>
        <taxon>Spermatophyta</taxon>
        <taxon>Magnoliopsida</taxon>
        <taxon>eudicotyledons</taxon>
        <taxon>Gunneridae</taxon>
        <taxon>Pentapetalae</taxon>
        <taxon>rosids</taxon>
        <taxon>fabids</taxon>
        <taxon>Rosales</taxon>
        <taxon>Rosaceae</taxon>
        <taxon>Amygdaloideae</taxon>
        <taxon>Amygdaleae</taxon>
        <taxon>Prunus</taxon>
    </lineage>
</organism>